<accession>A0A090MUM8</accession>
<name>A0A090MUM8_STRRB</name>
<dbReference type="GO" id="GO:0006364">
    <property type="term" value="P:rRNA processing"/>
    <property type="evidence" value="ECO:0007669"/>
    <property type="project" value="InterPro"/>
</dbReference>
<dbReference type="GO" id="GO:0090730">
    <property type="term" value="C:Las1 complex"/>
    <property type="evidence" value="ECO:0007669"/>
    <property type="project" value="InterPro"/>
</dbReference>
<evidence type="ECO:0000313" key="4">
    <source>
        <dbReference type="WormBase" id="SRAE_1000058600"/>
    </source>
</evidence>
<dbReference type="CTD" id="36374678"/>
<keyword evidence="2" id="KW-1185">Reference proteome</keyword>
<dbReference type="InterPro" id="IPR007174">
    <property type="entry name" value="Las1"/>
</dbReference>
<gene>
    <name evidence="1 3 4" type="ORF">SRAE_1000058600</name>
</gene>
<sequence>MKRRISFGNNNRQAVNKDDAFLPFHPKQWKYLKDLVINGETNPDSSKKIIDLLIAMEQRDAVEGRLGLALTYEIYNSFYHLHKLNRNNNTEGAALQSVLACALQRSVNHLHDVYGHLEGGPSPTYRRTMEYFKLPSIIASYRNDIAHGKYPTIDSMIDAMVEIRKVVINCYWKPFEGNPSGVIVEDGKETLFADFVRKSRIFILKSNVNVPNEEDERLLKDMVLKSIEYDFDYFGKSFFSPAFAIEDLDGFSLKALPHPVPYSDLNINDGLNKLISLIYHSLKKTGNVFYFCVYGFQSIFLESSEFIKKRKESFFVSCIKKIIKEGHWFSICEIVQLLKWELNSPLSESLFEGVASESRDSTRIAKELEKLMIPDVGEFEPTPRNGGVSDARIIKYNYVVSNEIIPCKLEKILISPIFI</sequence>
<protein>
    <submittedName>
        <fullName evidence="1 3">Las1-like family-containing protein</fullName>
    </submittedName>
</protein>
<proteinExistence type="predicted"/>
<dbReference type="RefSeq" id="XP_024501515.1">
    <property type="nucleotide sequence ID" value="XM_024647437.1"/>
</dbReference>
<reference evidence="3" key="2">
    <citation type="submission" date="2020-12" db="UniProtKB">
        <authorList>
            <consortium name="WormBaseParasite"/>
        </authorList>
    </citation>
    <scope>IDENTIFICATION</scope>
</reference>
<dbReference type="Proteomes" id="UP000035682">
    <property type="component" value="Unplaced"/>
</dbReference>
<dbReference type="EMBL" id="LN609528">
    <property type="protein sequence ID" value="CEF62313.1"/>
    <property type="molecule type" value="Genomic_DNA"/>
</dbReference>
<dbReference type="GO" id="GO:0004519">
    <property type="term" value="F:endonuclease activity"/>
    <property type="evidence" value="ECO:0007669"/>
    <property type="project" value="InterPro"/>
</dbReference>
<evidence type="ECO:0000313" key="2">
    <source>
        <dbReference type="Proteomes" id="UP000035682"/>
    </source>
</evidence>
<evidence type="ECO:0000313" key="1">
    <source>
        <dbReference type="EMBL" id="CEF62313.1"/>
    </source>
</evidence>
<dbReference type="Pfam" id="PF04031">
    <property type="entry name" value="Las1"/>
    <property type="match status" value="1"/>
</dbReference>
<dbReference type="WormBase" id="SRAE_1000058600">
    <property type="protein sequence ID" value="SRP09207"/>
    <property type="gene ID" value="WBGene00257183"/>
</dbReference>
<dbReference type="AlphaFoldDB" id="A0A090MUM8"/>
<evidence type="ECO:0000313" key="3">
    <source>
        <dbReference type="WBParaSite" id="SRAE_1000058600.1"/>
    </source>
</evidence>
<dbReference type="WBParaSite" id="SRAE_1000058600.1">
    <property type="protein sequence ID" value="SRAE_1000058600.1"/>
    <property type="gene ID" value="WBGene00257183"/>
</dbReference>
<reference evidence="1 2" key="1">
    <citation type="submission" date="2014-09" db="EMBL/GenBank/DDBJ databases">
        <authorList>
            <person name="Martin A.A."/>
        </authorList>
    </citation>
    <scope>NUCLEOTIDE SEQUENCE</scope>
    <source>
        <strain evidence="2">ED321</strain>
        <strain evidence="1">ED321 Heterogonic</strain>
    </source>
</reference>
<dbReference type="GeneID" id="36374678"/>
<organism evidence="1">
    <name type="scientific">Strongyloides ratti</name>
    <name type="common">Parasitic roundworm</name>
    <dbReference type="NCBI Taxonomy" id="34506"/>
    <lineage>
        <taxon>Eukaryota</taxon>
        <taxon>Metazoa</taxon>
        <taxon>Ecdysozoa</taxon>
        <taxon>Nematoda</taxon>
        <taxon>Chromadorea</taxon>
        <taxon>Rhabditida</taxon>
        <taxon>Tylenchina</taxon>
        <taxon>Panagrolaimomorpha</taxon>
        <taxon>Strongyloidoidea</taxon>
        <taxon>Strongyloididae</taxon>
        <taxon>Strongyloides</taxon>
    </lineage>
</organism>